<dbReference type="Gene3D" id="1.10.260.40">
    <property type="entry name" value="lambda repressor-like DNA-binding domains"/>
    <property type="match status" value="1"/>
</dbReference>
<organism evidence="2 3">
    <name type="scientific">Planomonospora venezuelensis</name>
    <dbReference type="NCBI Taxonomy" id="1999"/>
    <lineage>
        <taxon>Bacteria</taxon>
        <taxon>Bacillati</taxon>
        <taxon>Actinomycetota</taxon>
        <taxon>Actinomycetes</taxon>
        <taxon>Streptosporangiales</taxon>
        <taxon>Streptosporangiaceae</taxon>
        <taxon>Planomonospora</taxon>
    </lineage>
</organism>
<accession>A0A841D4B2</accession>
<evidence type="ECO:0000313" key="3">
    <source>
        <dbReference type="Proteomes" id="UP000562352"/>
    </source>
</evidence>
<dbReference type="PROSITE" id="PS50943">
    <property type="entry name" value="HTH_CROC1"/>
    <property type="match status" value="1"/>
</dbReference>
<sequence>MQKREGRHDHAPGRPLWERAEQIRVERGWSQEELAERAGIGRVTLARLKTQANKPQARTVNKLADAIGISHREAGILSGLIGIEAQTAGFMLDADTDLSRRSIIEPDAARHIQTLREAGRSLGRTLGDVLVLTGLAEPEELRLSNDPLVRELVNDPELPDDVRAHLRAVYL</sequence>
<protein>
    <submittedName>
        <fullName evidence="2">Transcriptional regulator with XRE-family HTH domain</fullName>
    </submittedName>
</protein>
<dbReference type="SUPFAM" id="SSF47413">
    <property type="entry name" value="lambda repressor-like DNA-binding domains"/>
    <property type="match status" value="1"/>
</dbReference>
<dbReference type="RefSeq" id="WP_184944235.1">
    <property type="nucleotide sequence ID" value="NZ_BAAAWZ010000001.1"/>
</dbReference>
<gene>
    <name evidence="2" type="ORF">FHS22_004377</name>
</gene>
<evidence type="ECO:0000259" key="1">
    <source>
        <dbReference type="PROSITE" id="PS50943"/>
    </source>
</evidence>
<dbReference type="Pfam" id="PF01381">
    <property type="entry name" value="HTH_3"/>
    <property type="match status" value="1"/>
</dbReference>
<reference evidence="2 3" key="1">
    <citation type="submission" date="2020-08" db="EMBL/GenBank/DDBJ databases">
        <title>Genomic Encyclopedia of Type Strains, Phase III (KMG-III): the genomes of soil and plant-associated and newly described type strains.</title>
        <authorList>
            <person name="Whitman W."/>
        </authorList>
    </citation>
    <scope>NUCLEOTIDE SEQUENCE [LARGE SCALE GENOMIC DNA]</scope>
    <source>
        <strain evidence="2 3">CECT 3303</strain>
    </source>
</reference>
<keyword evidence="3" id="KW-1185">Reference proteome</keyword>
<evidence type="ECO:0000313" key="2">
    <source>
        <dbReference type="EMBL" id="MBB5965091.1"/>
    </source>
</evidence>
<name>A0A841D4B2_PLAVE</name>
<dbReference type="GO" id="GO:0003677">
    <property type="term" value="F:DNA binding"/>
    <property type="evidence" value="ECO:0007669"/>
    <property type="project" value="InterPro"/>
</dbReference>
<dbReference type="InterPro" id="IPR010982">
    <property type="entry name" value="Lambda_DNA-bd_dom_sf"/>
</dbReference>
<dbReference type="AlphaFoldDB" id="A0A841D4B2"/>
<proteinExistence type="predicted"/>
<dbReference type="Proteomes" id="UP000562352">
    <property type="component" value="Unassembled WGS sequence"/>
</dbReference>
<feature type="domain" description="HTH cro/C1-type" evidence="1">
    <location>
        <begin position="22"/>
        <end position="74"/>
    </location>
</feature>
<dbReference type="InterPro" id="IPR001387">
    <property type="entry name" value="Cro/C1-type_HTH"/>
</dbReference>
<dbReference type="EMBL" id="JACHJJ010000015">
    <property type="protein sequence ID" value="MBB5965091.1"/>
    <property type="molecule type" value="Genomic_DNA"/>
</dbReference>
<dbReference type="CDD" id="cd00093">
    <property type="entry name" value="HTH_XRE"/>
    <property type="match status" value="1"/>
</dbReference>
<comment type="caution">
    <text evidence="2">The sequence shown here is derived from an EMBL/GenBank/DDBJ whole genome shotgun (WGS) entry which is preliminary data.</text>
</comment>
<dbReference type="SMART" id="SM00530">
    <property type="entry name" value="HTH_XRE"/>
    <property type="match status" value="1"/>
</dbReference>